<keyword evidence="2" id="KW-0521">NADP</keyword>
<dbReference type="EMBL" id="BLKC01000075">
    <property type="protein sequence ID" value="GFF48659.1"/>
    <property type="molecule type" value="Genomic_DNA"/>
</dbReference>
<dbReference type="GO" id="GO:0044550">
    <property type="term" value="P:secondary metabolite biosynthetic process"/>
    <property type="evidence" value="ECO:0007669"/>
    <property type="project" value="UniProtKB-ARBA"/>
</dbReference>
<dbReference type="GO" id="GO:0016614">
    <property type="term" value="F:oxidoreductase activity, acting on CH-OH group of donors"/>
    <property type="evidence" value="ECO:0007669"/>
    <property type="project" value="UniProtKB-ARBA"/>
</dbReference>
<dbReference type="PANTHER" id="PTHR48107:SF16">
    <property type="entry name" value="NADPH-DEPENDENT ALDEHYDE REDUCTASE 1, CHLOROPLASTIC"/>
    <property type="match status" value="1"/>
</dbReference>
<dbReference type="Gene3D" id="3.40.50.720">
    <property type="entry name" value="NAD(P)-binding Rossmann-like Domain"/>
    <property type="match status" value="1"/>
</dbReference>
<dbReference type="InterPro" id="IPR002347">
    <property type="entry name" value="SDR_fam"/>
</dbReference>
<organism evidence="6 7">
    <name type="scientific">Aspergillus udagawae</name>
    <dbReference type="NCBI Taxonomy" id="91492"/>
    <lineage>
        <taxon>Eukaryota</taxon>
        <taxon>Fungi</taxon>
        <taxon>Dikarya</taxon>
        <taxon>Ascomycota</taxon>
        <taxon>Pezizomycotina</taxon>
        <taxon>Eurotiomycetes</taxon>
        <taxon>Eurotiomycetidae</taxon>
        <taxon>Eurotiales</taxon>
        <taxon>Aspergillaceae</taxon>
        <taxon>Aspergillus</taxon>
        <taxon>Aspergillus subgen. Fumigati</taxon>
    </lineage>
</organism>
<evidence type="ECO:0000256" key="2">
    <source>
        <dbReference type="ARBA" id="ARBA00022857"/>
    </source>
</evidence>
<accession>A0A8H3S3E0</accession>
<feature type="compositionally biased region" description="Low complexity" evidence="5">
    <location>
        <begin position="38"/>
        <end position="50"/>
    </location>
</feature>
<dbReference type="Pfam" id="PF00106">
    <property type="entry name" value="adh_short"/>
    <property type="match status" value="1"/>
</dbReference>
<protein>
    <submittedName>
        <fullName evidence="6">Uncharacterized oxidoreductase YhdF</fullName>
    </submittedName>
</protein>
<dbReference type="PANTHER" id="PTHR48107">
    <property type="entry name" value="NADPH-DEPENDENT ALDEHYDE REDUCTASE-LIKE PROTEIN, CHLOROPLASTIC-RELATED"/>
    <property type="match status" value="1"/>
</dbReference>
<dbReference type="InterPro" id="IPR020904">
    <property type="entry name" value="Sc_DH/Rdtase_CS"/>
</dbReference>
<feature type="region of interest" description="Disordered" evidence="5">
    <location>
        <begin position="35"/>
        <end position="63"/>
    </location>
</feature>
<dbReference type="PROSITE" id="PS00061">
    <property type="entry name" value="ADH_SHORT"/>
    <property type="match status" value="1"/>
</dbReference>
<dbReference type="InterPro" id="IPR036291">
    <property type="entry name" value="NAD(P)-bd_dom_sf"/>
</dbReference>
<gene>
    <name evidence="6" type="ORF">IFM46972_08602</name>
</gene>
<evidence type="ECO:0000313" key="6">
    <source>
        <dbReference type="EMBL" id="GFF48659.1"/>
    </source>
</evidence>
<dbReference type="AlphaFoldDB" id="A0A8H3S3E0"/>
<evidence type="ECO:0000256" key="4">
    <source>
        <dbReference type="RuleBase" id="RU000363"/>
    </source>
</evidence>
<dbReference type="Proteomes" id="UP000465221">
    <property type="component" value="Unassembled WGS sequence"/>
</dbReference>
<reference evidence="6 7" key="1">
    <citation type="submission" date="2020-01" db="EMBL/GenBank/DDBJ databases">
        <title>Draft genome sequence of Aspergillus udagawae IFM 46972.</title>
        <authorList>
            <person name="Takahashi H."/>
            <person name="Yaguchi T."/>
        </authorList>
    </citation>
    <scope>NUCLEOTIDE SEQUENCE [LARGE SCALE GENOMIC DNA]</scope>
    <source>
        <strain evidence="6 7">IFM 46972</strain>
    </source>
</reference>
<evidence type="ECO:0000313" key="7">
    <source>
        <dbReference type="Proteomes" id="UP000465221"/>
    </source>
</evidence>
<evidence type="ECO:0000256" key="3">
    <source>
        <dbReference type="ARBA" id="ARBA00023002"/>
    </source>
</evidence>
<keyword evidence="3" id="KW-0560">Oxidoreductase</keyword>
<proteinExistence type="inferred from homology"/>
<comment type="similarity">
    <text evidence="1 4">Belongs to the short-chain dehydrogenases/reductases (SDR) family.</text>
</comment>
<dbReference type="PRINTS" id="PR00080">
    <property type="entry name" value="SDRFAMILY"/>
</dbReference>
<dbReference type="PRINTS" id="PR00081">
    <property type="entry name" value="GDHRDH"/>
</dbReference>
<sequence length="371" mass="41021">MVVPTQPSDAKARAKFSVIYIKLADHFEMASQMGKGGAFQAPQAPQSQKKPGLEKHMVPPSEATKLESRGHFIEYVGSSKLKDKKVLITGGDSGIGRAVAILMAREGADITIVHLPEEKDDAEETKRAIELEKRSCLLIAGDLRDHNTCRRAVEEHMNKFQRLNVLINNASKQYMNKNFADIDLNKVEDIFRTNIIQMMALTKYALPFLSKGDSLVFLDLQCAQSTHRSYINSIINTTSVVTFRGSSSMVDYAATKGAIVGFTKSLASQLLPKGIRVNAVAPGSIYTPIQADTREAEQMANWGSKTPLGRPGEPSEVATTFVFLASADAALYCKCAFCFWLRFWIRTSQLRIVQTGRSCIVIPWVINPRDS</sequence>
<comment type="caution">
    <text evidence="6">The sequence shown here is derived from an EMBL/GenBank/DDBJ whole genome shotgun (WGS) entry which is preliminary data.</text>
</comment>
<name>A0A8H3S3E0_9EURO</name>
<evidence type="ECO:0000256" key="5">
    <source>
        <dbReference type="SAM" id="MobiDB-lite"/>
    </source>
</evidence>
<dbReference type="SUPFAM" id="SSF51735">
    <property type="entry name" value="NAD(P)-binding Rossmann-fold domains"/>
    <property type="match status" value="1"/>
</dbReference>
<evidence type="ECO:0000256" key="1">
    <source>
        <dbReference type="ARBA" id="ARBA00006484"/>
    </source>
</evidence>
<dbReference type="FunFam" id="3.40.50.720:FF:000084">
    <property type="entry name" value="Short-chain dehydrogenase reductase"/>
    <property type="match status" value="1"/>
</dbReference>